<dbReference type="PROSITE" id="PS51009">
    <property type="entry name" value="CYTCII"/>
    <property type="match status" value="1"/>
</dbReference>
<keyword evidence="5 6" id="KW-0408">Iron</keyword>
<dbReference type="GO" id="GO:0005506">
    <property type="term" value="F:iron ion binding"/>
    <property type="evidence" value="ECO:0007669"/>
    <property type="project" value="InterPro"/>
</dbReference>
<proteinExistence type="predicted"/>
<dbReference type="GO" id="GO:0020037">
    <property type="term" value="F:heme binding"/>
    <property type="evidence" value="ECO:0007669"/>
    <property type="project" value="InterPro"/>
</dbReference>
<evidence type="ECO:0000256" key="8">
    <source>
        <dbReference type="SAM" id="SignalP"/>
    </source>
</evidence>
<feature type="signal peptide" evidence="8">
    <location>
        <begin position="1"/>
        <end position="23"/>
    </location>
</feature>
<dbReference type="Proteomes" id="UP000322077">
    <property type="component" value="Unassembled WGS sequence"/>
</dbReference>
<dbReference type="Gene3D" id="1.20.120.10">
    <property type="entry name" value="Cytochrome c/b562"/>
    <property type="match status" value="1"/>
</dbReference>
<keyword evidence="4" id="KW-0249">Electron transport</keyword>
<evidence type="ECO:0000256" key="7">
    <source>
        <dbReference type="PIRSR" id="PIRSR000027-2"/>
    </source>
</evidence>
<dbReference type="InterPro" id="IPR002321">
    <property type="entry name" value="Cyt_c_II"/>
</dbReference>
<evidence type="ECO:0000313" key="9">
    <source>
        <dbReference type="EMBL" id="TZG27223.1"/>
    </source>
</evidence>
<keyword evidence="2 7" id="KW-0349">Heme</keyword>
<feature type="binding site" description="covalent" evidence="7">
    <location>
        <position position="144"/>
    </location>
    <ligand>
        <name>heme c</name>
        <dbReference type="ChEBI" id="CHEBI:61717"/>
    </ligand>
</feature>
<feature type="chain" id="PRO_5022759216" evidence="8">
    <location>
        <begin position="24"/>
        <end position="151"/>
    </location>
</feature>
<gene>
    <name evidence="9" type="ORF">FYJ91_06255</name>
</gene>
<evidence type="ECO:0000256" key="6">
    <source>
        <dbReference type="PIRSR" id="PIRSR000027-1"/>
    </source>
</evidence>
<dbReference type="Pfam" id="PF01322">
    <property type="entry name" value="Cytochrom_C_2"/>
    <property type="match status" value="1"/>
</dbReference>
<dbReference type="SUPFAM" id="SSF47175">
    <property type="entry name" value="Cytochromes"/>
    <property type="match status" value="1"/>
</dbReference>
<evidence type="ECO:0000256" key="1">
    <source>
        <dbReference type="ARBA" id="ARBA00022448"/>
    </source>
</evidence>
<accession>A0A5D9C6Y7</accession>
<keyword evidence="8" id="KW-0732">Signal</keyword>
<dbReference type="PIRSF" id="PIRSF000027">
    <property type="entry name" value="Cytc_c_prime"/>
    <property type="match status" value="1"/>
</dbReference>
<evidence type="ECO:0000256" key="2">
    <source>
        <dbReference type="ARBA" id="ARBA00022617"/>
    </source>
</evidence>
<evidence type="ECO:0000256" key="4">
    <source>
        <dbReference type="ARBA" id="ARBA00022982"/>
    </source>
</evidence>
<dbReference type="GO" id="GO:0022900">
    <property type="term" value="P:electron transport chain"/>
    <property type="evidence" value="ECO:0007669"/>
    <property type="project" value="InterPro"/>
</dbReference>
<dbReference type="EMBL" id="VTOU01000002">
    <property type="protein sequence ID" value="TZG27223.1"/>
    <property type="molecule type" value="Genomic_DNA"/>
</dbReference>
<reference evidence="9 10" key="1">
    <citation type="submission" date="2019-08" db="EMBL/GenBank/DDBJ databases">
        <authorList>
            <person name="Wang G."/>
            <person name="Xu Z."/>
        </authorList>
    </citation>
    <scope>NUCLEOTIDE SEQUENCE [LARGE SCALE GENOMIC DNA]</scope>
    <source>
        <strain evidence="9 10">ZX</strain>
    </source>
</reference>
<dbReference type="RefSeq" id="WP_149521441.1">
    <property type="nucleotide sequence ID" value="NZ_VTOU01000002.1"/>
</dbReference>
<comment type="caution">
    <text evidence="9">The sequence shown here is derived from an EMBL/GenBank/DDBJ whole genome shotgun (WGS) entry which is preliminary data.</text>
</comment>
<keyword evidence="10" id="KW-1185">Reference proteome</keyword>
<evidence type="ECO:0000313" key="10">
    <source>
        <dbReference type="Proteomes" id="UP000322077"/>
    </source>
</evidence>
<sequence>MRIKGIILSLAILGGAQSQATSATDLNDAVIERRTHMAEFNAAMQGLGQQIMSGKPDRAAVLDYAKAIQELSKALPGWFPAGSGSDKVADSAALPGIWESPDDFAAKAAALVQASDDLAQLADKGDLRQLMSKAMAVDGSCVACHNVYQKR</sequence>
<dbReference type="InterPro" id="IPR012127">
    <property type="entry name" value="Cyt_c_prime"/>
</dbReference>
<dbReference type="InterPro" id="IPR010980">
    <property type="entry name" value="Cyt_c/b562"/>
</dbReference>
<evidence type="ECO:0000256" key="5">
    <source>
        <dbReference type="ARBA" id="ARBA00023004"/>
    </source>
</evidence>
<protein>
    <submittedName>
        <fullName evidence="9">Cytochrome c</fullName>
    </submittedName>
</protein>
<organism evidence="9 10">
    <name type="scientific">Sphingomonas montanisoli</name>
    <dbReference type="NCBI Taxonomy" id="2606412"/>
    <lineage>
        <taxon>Bacteria</taxon>
        <taxon>Pseudomonadati</taxon>
        <taxon>Pseudomonadota</taxon>
        <taxon>Alphaproteobacteria</taxon>
        <taxon>Sphingomonadales</taxon>
        <taxon>Sphingomonadaceae</taxon>
        <taxon>Sphingomonas</taxon>
    </lineage>
</organism>
<feature type="binding site" description="axial binding residue" evidence="6">
    <location>
        <position position="145"/>
    </location>
    <ligand>
        <name>heme c</name>
        <dbReference type="ChEBI" id="CHEBI:61717"/>
    </ligand>
    <ligandPart>
        <name>Fe</name>
        <dbReference type="ChEBI" id="CHEBI:18248"/>
    </ligandPart>
</feature>
<dbReference type="AlphaFoldDB" id="A0A5D9C6Y7"/>
<feature type="binding site" description="covalent" evidence="7">
    <location>
        <position position="141"/>
    </location>
    <ligand>
        <name>heme c</name>
        <dbReference type="ChEBI" id="CHEBI:61717"/>
    </ligand>
</feature>
<dbReference type="GO" id="GO:0042597">
    <property type="term" value="C:periplasmic space"/>
    <property type="evidence" value="ECO:0007669"/>
    <property type="project" value="InterPro"/>
</dbReference>
<evidence type="ECO:0000256" key="3">
    <source>
        <dbReference type="ARBA" id="ARBA00022723"/>
    </source>
</evidence>
<keyword evidence="1" id="KW-0813">Transport</keyword>
<comment type="PTM">
    <text evidence="7">Binds 1 heme group per subunit.</text>
</comment>
<name>A0A5D9C6Y7_9SPHN</name>
<dbReference type="GO" id="GO:0009055">
    <property type="term" value="F:electron transfer activity"/>
    <property type="evidence" value="ECO:0007669"/>
    <property type="project" value="InterPro"/>
</dbReference>
<keyword evidence="3 6" id="KW-0479">Metal-binding</keyword>